<comment type="caution">
    <text evidence="1">The sequence shown here is derived from an EMBL/GenBank/DDBJ whole genome shotgun (WGS) entry which is preliminary data.</text>
</comment>
<evidence type="ECO:0000313" key="2">
    <source>
        <dbReference type="Proteomes" id="UP000309673"/>
    </source>
</evidence>
<sequence>MYVLNNPLMYVDPTGHETQPGFRIGIKIDIARKSGGSASQVYWSIKSELGVGRKWGDVDLSRNQFLYLFNLATMTVFKPNGQCRNATKEDAAHGYTEDKAAWAKRELMKAYDKQYIKTEEAIESVALGMVGGPSRIRGWIKRETYKEIAKSLGKEAQMKFASSMIKGFANAYAENFIWKWNKSWK</sequence>
<accession>A0A4U0FCF1</accession>
<evidence type="ECO:0000313" key="1">
    <source>
        <dbReference type="EMBL" id="TJY42401.1"/>
    </source>
</evidence>
<name>A0A4U0FCF1_9BACL</name>
<dbReference type="RefSeq" id="WP_136777730.1">
    <property type="nucleotide sequence ID" value="NZ_SUPK01000004.1"/>
</dbReference>
<keyword evidence="2" id="KW-1185">Reference proteome</keyword>
<dbReference type="EMBL" id="SUPK01000004">
    <property type="protein sequence ID" value="TJY42401.1"/>
    <property type="molecule type" value="Genomic_DNA"/>
</dbReference>
<dbReference type="AlphaFoldDB" id="A0A4U0FCF1"/>
<reference evidence="1 2" key="1">
    <citation type="submission" date="2019-04" db="EMBL/GenBank/DDBJ databases">
        <title>Cohnella sp. nov., isolated from soil.</title>
        <authorList>
            <person name="Kim W."/>
        </authorList>
    </citation>
    <scope>NUCLEOTIDE SEQUENCE [LARGE SCALE GENOMIC DNA]</scope>
    <source>
        <strain evidence="1 2">CAU 1483</strain>
    </source>
</reference>
<protein>
    <submittedName>
        <fullName evidence="1">Uncharacterized protein</fullName>
    </submittedName>
</protein>
<dbReference type="OrthoDB" id="2664567at2"/>
<proteinExistence type="predicted"/>
<gene>
    <name evidence="1" type="ORF">E5161_10430</name>
</gene>
<dbReference type="Proteomes" id="UP000309673">
    <property type="component" value="Unassembled WGS sequence"/>
</dbReference>
<organism evidence="1 2">
    <name type="scientific">Cohnella pontilimi</name>
    <dbReference type="NCBI Taxonomy" id="2564100"/>
    <lineage>
        <taxon>Bacteria</taxon>
        <taxon>Bacillati</taxon>
        <taxon>Bacillota</taxon>
        <taxon>Bacilli</taxon>
        <taxon>Bacillales</taxon>
        <taxon>Paenibacillaceae</taxon>
        <taxon>Cohnella</taxon>
    </lineage>
</organism>